<sequence length="501" mass="54983">MMEDDLCRTVRGRAARLIPLLHDTAEGYTHGEMEHSQAMVNLNEGQLVRAHLAAHIAELTRTLDALDLGIATCRTAVVPVNKLPPEILGEVFACVIHEAACATDVRRGPWLLSHVCHRWRALIRDMPALWTVVDVGDHAFSRRNAHNLVKTYLKRSGKLLVTCSLSASPSQPVAAVETLFNVLLLYSARWRSACFALDAICFDRLMPPPKPGFAALESVELHLTGKPDSAGAPPLGNPLFAAAPRLRRALVSGTQHRAFSFPWKQLEYYVGQVVTYDGRCVLPEMRALQRCSPSVHATRPIPQPPTPHLLPSLTKLCANHGTIIDAISTPMLAECAFGSGPRLEQISSLVQRSACSLRVLRLIDNPIPLDGVLNLLQLCPDLRELAIGCMLRADVEIYCVLTALMPRQGGSSLVPALERLSFSPFQHSFDCTPFVELARSRSPAAGGRLLSISILLSQCTLDNADLYDTLRRDAPELGIQEVILMEDFSVSDDIVNSWLDV</sequence>
<dbReference type="AlphaFoldDB" id="D8PVD5"/>
<organism evidence="2">
    <name type="scientific">Schizophyllum commune (strain H4-8 / FGSC 9210)</name>
    <name type="common">Split gill fungus</name>
    <dbReference type="NCBI Taxonomy" id="578458"/>
    <lineage>
        <taxon>Eukaryota</taxon>
        <taxon>Fungi</taxon>
        <taxon>Dikarya</taxon>
        <taxon>Basidiomycota</taxon>
        <taxon>Agaricomycotina</taxon>
        <taxon>Agaricomycetes</taxon>
        <taxon>Agaricomycetidae</taxon>
        <taxon>Agaricales</taxon>
        <taxon>Schizophyllaceae</taxon>
        <taxon>Schizophyllum</taxon>
    </lineage>
</organism>
<reference evidence="1 2" key="1">
    <citation type="journal article" date="2010" name="Nat. Biotechnol.">
        <title>Genome sequence of the model mushroom Schizophyllum commune.</title>
        <authorList>
            <person name="Ohm R.A."/>
            <person name="de Jong J.F."/>
            <person name="Lugones L.G."/>
            <person name="Aerts A."/>
            <person name="Kothe E."/>
            <person name="Stajich J.E."/>
            <person name="de Vries R.P."/>
            <person name="Record E."/>
            <person name="Levasseur A."/>
            <person name="Baker S.E."/>
            <person name="Bartholomew K.A."/>
            <person name="Coutinho P.M."/>
            <person name="Erdmann S."/>
            <person name="Fowler T.J."/>
            <person name="Gathman A.C."/>
            <person name="Lombard V."/>
            <person name="Henrissat B."/>
            <person name="Knabe N."/>
            <person name="Kuees U."/>
            <person name="Lilly W.W."/>
            <person name="Lindquist E."/>
            <person name="Lucas S."/>
            <person name="Magnuson J.K."/>
            <person name="Piumi F."/>
            <person name="Raudaskoski M."/>
            <person name="Salamov A."/>
            <person name="Schmutz J."/>
            <person name="Schwarze F.W.M.R."/>
            <person name="vanKuyk P.A."/>
            <person name="Horton J.S."/>
            <person name="Grigoriev I.V."/>
            <person name="Woesten H.A.B."/>
        </authorList>
    </citation>
    <scope>NUCLEOTIDE SEQUENCE [LARGE SCALE GENOMIC DNA]</scope>
    <source>
        <strain evidence="2">H4-8 / FGSC 9210</strain>
    </source>
</reference>
<dbReference type="GeneID" id="9595441"/>
<proteinExistence type="predicted"/>
<dbReference type="HOGENOM" id="CLU_595894_0_0_1"/>
<dbReference type="RefSeq" id="XP_003035751.1">
    <property type="nucleotide sequence ID" value="XM_003035705.1"/>
</dbReference>
<dbReference type="KEGG" id="scm:SCHCO_01144822"/>
<keyword evidence="2" id="KW-1185">Reference proteome</keyword>
<dbReference type="EMBL" id="GL377303">
    <property type="protein sequence ID" value="EFJ00849.1"/>
    <property type="molecule type" value="Genomic_DNA"/>
</dbReference>
<dbReference type="SUPFAM" id="SSF81383">
    <property type="entry name" value="F-box domain"/>
    <property type="match status" value="1"/>
</dbReference>
<evidence type="ECO:0000313" key="2">
    <source>
        <dbReference type="Proteomes" id="UP000007431"/>
    </source>
</evidence>
<dbReference type="Proteomes" id="UP000007431">
    <property type="component" value="Unassembled WGS sequence"/>
</dbReference>
<accession>D8PVD5</accession>
<name>D8PVD5_SCHCM</name>
<dbReference type="InterPro" id="IPR036047">
    <property type="entry name" value="F-box-like_dom_sf"/>
</dbReference>
<dbReference type="OMA" id="KYEMICC"/>
<dbReference type="VEuPathDB" id="FungiDB:SCHCODRAFT_01144822"/>
<dbReference type="Gene3D" id="1.20.1280.50">
    <property type="match status" value="1"/>
</dbReference>
<protein>
    <submittedName>
        <fullName evidence="1">Expressed protein</fullName>
    </submittedName>
</protein>
<dbReference type="OrthoDB" id="2882152at2759"/>
<evidence type="ECO:0000313" key="1">
    <source>
        <dbReference type="EMBL" id="EFJ00849.1"/>
    </source>
</evidence>
<dbReference type="InParanoid" id="D8PVD5"/>
<gene>
    <name evidence="1" type="ORF">SCHCODRAFT_84402</name>
</gene>